<dbReference type="PANTHER" id="PTHR43034">
    <property type="entry name" value="ION-TRANSLOCATING OXIDOREDUCTASE COMPLEX SUBUNIT C"/>
    <property type="match status" value="1"/>
</dbReference>
<organism evidence="5 6">
    <name type="scientific">Desulforapulum autotrophicum (strain ATCC 43914 / DSM 3382 / VKM B-1955 / HRM2)</name>
    <name type="common">Desulfobacterium autotrophicum</name>
    <dbReference type="NCBI Taxonomy" id="177437"/>
    <lineage>
        <taxon>Bacteria</taxon>
        <taxon>Pseudomonadati</taxon>
        <taxon>Thermodesulfobacteriota</taxon>
        <taxon>Desulfobacteria</taxon>
        <taxon>Desulfobacterales</taxon>
        <taxon>Desulfobacteraceae</taxon>
        <taxon>Desulforapulum</taxon>
    </lineage>
</organism>
<dbReference type="SUPFAM" id="SSF46548">
    <property type="entry name" value="alpha-helical ferredoxin"/>
    <property type="match status" value="1"/>
</dbReference>
<evidence type="ECO:0000313" key="5">
    <source>
        <dbReference type="EMBL" id="ACN16287.1"/>
    </source>
</evidence>
<dbReference type="Pfam" id="PF13237">
    <property type="entry name" value="Fer4_10"/>
    <property type="match status" value="1"/>
</dbReference>
<feature type="domain" description="4Fe-4S ferredoxin-type" evidence="4">
    <location>
        <begin position="380"/>
        <end position="409"/>
    </location>
</feature>
<dbReference type="STRING" id="177437.HRM2_32070"/>
<dbReference type="InterPro" id="IPR037225">
    <property type="entry name" value="Nuo51_FMN-bd_sf"/>
</dbReference>
<dbReference type="GO" id="GO:0016020">
    <property type="term" value="C:membrane"/>
    <property type="evidence" value="ECO:0007669"/>
    <property type="project" value="InterPro"/>
</dbReference>
<dbReference type="GO" id="GO:0051539">
    <property type="term" value="F:4 iron, 4 sulfur cluster binding"/>
    <property type="evidence" value="ECO:0007669"/>
    <property type="project" value="InterPro"/>
</dbReference>
<gene>
    <name evidence="5" type="primary">rnfC2</name>
    <name evidence="5" type="ordered locus">HRM2_32070</name>
</gene>
<dbReference type="PANTHER" id="PTHR43034:SF2">
    <property type="entry name" value="ION-TRANSLOCATING OXIDOREDUCTASE COMPLEX SUBUNIT C"/>
    <property type="match status" value="1"/>
</dbReference>
<dbReference type="InterPro" id="IPR017896">
    <property type="entry name" value="4Fe4S_Fe-S-bd"/>
</dbReference>
<dbReference type="GO" id="GO:0046872">
    <property type="term" value="F:metal ion binding"/>
    <property type="evidence" value="ECO:0007669"/>
    <property type="project" value="UniProtKB-KW"/>
</dbReference>
<feature type="domain" description="4Fe-4S ferredoxin-type" evidence="4">
    <location>
        <begin position="340"/>
        <end position="370"/>
    </location>
</feature>
<keyword evidence="1" id="KW-0479">Metal-binding</keyword>
<dbReference type="Gene3D" id="3.30.70.20">
    <property type="match status" value="1"/>
</dbReference>
<proteinExistence type="predicted"/>
<keyword evidence="2" id="KW-0408">Iron</keyword>
<dbReference type="PROSITE" id="PS51379">
    <property type="entry name" value="4FE4S_FER_2"/>
    <property type="match status" value="2"/>
</dbReference>
<name>C0QLI3_DESAH</name>
<dbReference type="AlphaFoldDB" id="C0QLI3"/>
<reference evidence="5 6" key="1">
    <citation type="journal article" date="2009" name="Environ. Microbiol.">
        <title>Genome sequence of Desulfobacterium autotrophicum HRM2, a marine sulfate reducer oxidizing organic carbon completely to carbon dioxide.</title>
        <authorList>
            <person name="Strittmatter A.W."/>
            <person name="Liesegang H."/>
            <person name="Rabus R."/>
            <person name="Decker I."/>
            <person name="Amann J."/>
            <person name="Andres S."/>
            <person name="Henne A."/>
            <person name="Fricke W.F."/>
            <person name="Martinez-Arias R."/>
            <person name="Bartels D."/>
            <person name="Goesmann A."/>
            <person name="Krause L."/>
            <person name="Puehler A."/>
            <person name="Klenk H.P."/>
            <person name="Richter M."/>
            <person name="Schuler M."/>
            <person name="Gloeckner F.O."/>
            <person name="Meyerdierks A."/>
            <person name="Gottschalk G."/>
            <person name="Amann R."/>
        </authorList>
    </citation>
    <scope>NUCLEOTIDE SEQUENCE [LARGE SCALE GENOMIC DNA]</scope>
    <source>
        <strain evidence="6">ATCC 43914 / DSM 3382 / HRM2</strain>
    </source>
</reference>
<dbReference type="HOGENOM" id="CLU_010808_6_0_7"/>
<protein>
    <submittedName>
        <fullName evidence="5">RnfC2</fullName>
    </submittedName>
</protein>
<sequence>MTKRSFIGLTGPKLLCDRIEPDPKEPESIPIPKRLVLLIHEPLDSTRETKIKKGDTVKQGERLFLYVESAEYAVAPDSGTITAIASYTGDFGAVATYLILERDGRSLKTDEFAKVAETPELATADKFLRHLPGAPPLARLLDTDHKIKTLVIEGTDSDLASTTRQYLLTTAKDDILQGIALIRQMTGIEDIAITIPEENKASLLFDGTRTLLISSQYTKALPKIIMKELLGVIPVPGMSCHEQGVVFMGVEAVVSMARAYALKEPVYEKVLTVIGKDGIRHRVKAVIGTPIHRIFKQFNIVCNDRDRIIIGGPMQGVAAYTLYHPVQPDTDTIIVQDCGEIPHVSDYPCINCGKCIRVCPANIPVNLLVRYLEASMYEEAADNFDLKSCIECGMCSYVCTSRIPLFQYIRLGKHELLKLETEETHA</sequence>
<dbReference type="PROSITE" id="PS00198">
    <property type="entry name" value="4FE4S_FER_1"/>
    <property type="match status" value="1"/>
</dbReference>
<evidence type="ECO:0000256" key="1">
    <source>
        <dbReference type="ARBA" id="ARBA00022723"/>
    </source>
</evidence>
<dbReference type="KEGG" id="dat:HRM2_32070"/>
<dbReference type="OrthoDB" id="9767754at2"/>
<keyword evidence="6" id="KW-1185">Reference proteome</keyword>
<dbReference type="SUPFAM" id="SSF142019">
    <property type="entry name" value="Nqo1 FMN-binding domain-like"/>
    <property type="match status" value="1"/>
</dbReference>
<dbReference type="GO" id="GO:0009055">
    <property type="term" value="F:electron transfer activity"/>
    <property type="evidence" value="ECO:0007669"/>
    <property type="project" value="InterPro"/>
</dbReference>
<accession>C0QLI3</accession>
<dbReference type="eggNOG" id="COG4656">
    <property type="taxonomic scope" value="Bacteria"/>
</dbReference>
<dbReference type="InterPro" id="IPR017900">
    <property type="entry name" value="4Fe4S_Fe_S_CS"/>
</dbReference>
<evidence type="ECO:0000313" key="6">
    <source>
        <dbReference type="Proteomes" id="UP000000442"/>
    </source>
</evidence>
<dbReference type="InterPro" id="IPR010208">
    <property type="entry name" value="Ion_transpt_RnfC/RsxC"/>
</dbReference>
<dbReference type="EMBL" id="CP001087">
    <property type="protein sequence ID" value="ACN16287.1"/>
    <property type="molecule type" value="Genomic_DNA"/>
</dbReference>
<keyword evidence="3" id="KW-0411">Iron-sulfur</keyword>
<dbReference type="RefSeq" id="WP_015905049.1">
    <property type="nucleotide sequence ID" value="NC_012108.1"/>
</dbReference>
<dbReference type="Proteomes" id="UP000000442">
    <property type="component" value="Chromosome"/>
</dbReference>
<evidence type="ECO:0000259" key="4">
    <source>
        <dbReference type="PROSITE" id="PS51379"/>
    </source>
</evidence>
<evidence type="ECO:0000256" key="2">
    <source>
        <dbReference type="ARBA" id="ARBA00023004"/>
    </source>
</evidence>
<evidence type="ECO:0000256" key="3">
    <source>
        <dbReference type="ARBA" id="ARBA00023014"/>
    </source>
</evidence>